<comment type="caution">
    <text evidence="5">The sequence shown here is derived from an EMBL/GenBank/DDBJ whole genome shotgun (WGS) entry which is preliminary data.</text>
</comment>
<dbReference type="OrthoDB" id="5835829at2759"/>
<dbReference type="GO" id="GO:0035251">
    <property type="term" value="F:UDP-glucosyltransferase activity"/>
    <property type="evidence" value="ECO:0007669"/>
    <property type="project" value="TreeGrafter"/>
</dbReference>
<dbReference type="SUPFAM" id="SSF53756">
    <property type="entry name" value="UDP-Glycosyltransferase/glycogen phosphorylase"/>
    <property type="match status" value="2"/>
</dbReference>
<feature type="non-terminal residue" evidence="5">
    <location>
        <position position="1"/>
    </location>
</feature>
<sequence>RFAFNGEKSKTKYSPHTQFYRLKNREKISHFHFTSLSNLVAVPSFFILHTHLAAPMDSTAFADFRAILPLSGAISTFHGRSLPCTLTYYSSFPSPPPAVTRSYYSSDQRRRCRFSEFRRLQALPYATPDTRNSVPTQEGVYTVGDFMTKREHLHVVGPTTTVDEALETLVEKRITGFPVVDDDGKLNAWMFLQVGVVSDYDLLALDSISGGAQQDTNLFPVVDSTWKTFNEIQKLLSKTNGKVVGDLMTPSPLVVRENTNLEDAVSHLHIFLIPMVAHGHMIPTLDMAKLFVSRGLKTTIISTPAFAQPIRIAQSSGFDINLEIIDFPPKNSELPNQSVSMDQVTSDDLVHKFFEALDLLHEPLEHLIRELNPSCLISDMFLPCTTNCAAKFKIPRLVFHGISYLSLCCTEIMSRDRPFDKVSLISKEFVVPNLPHELKFVRTQVSDHLLEDEFSRVMQRVRDSDWESYGVVVNSFYELEPEYASYYKGVLGRKAWNIGPLLLYNKGDKVVYVCFGSMVDFSQSQLHEIAYGLETSGHDFIWVVRTKGENNDNDELFPEGFLERSTRGNKGLIIRGWAPQVAILEHEATGAFVTHCGWNSTLEGVFAGVPMVTWPLFAEQFFNEKLVTEVLRVGVKVGNVTWRRELAIKAVEEGGSSYDDMDTLIRDLSTDDLHIYFLPMMAPGHMIPLVDMARQFARHDLRVKSTILLTHLNAPNFRATVERERQKGLNIDIIEIPFPGPQAGLPDGCESLSSVTSPHMSAKFIKALGLLRHAVELVLRQDSPDCLVSDFFFSWADEVAADLRIPRLVFHGAGFFPLCVYHSLIRHTPDSDEFVVPGLPDAVRMTKLQLPDYLRGQNPAGKHVKDSTKKEGTSFGVVVNSFRELEPAYVDHYKRTVNKRAWHVGPVSLCNRDGADKALRGGGKSARDCLDWLDTREPNSVVYVCFGTISFFSEAQVREMAAGLESCGRSFLWVVKEGEGKGWVGEEKGLVIKGWAPQVLILEHEAVGGFLTHCGWNSVMESVCAGKPMITWPISSEQFDNEKLVTEVLRIGARVGSVEWSQRTDVERGLIKGENIAVAVNRVMVGEEGEEMRRRVKVLSDEARKAVEKGGSSYNDLESLLKELRLNKRR</sequence>
<dbReference type="Pfam" id="PF00201">
    <property type="entry name" value="UDPGT"/>
    <property type="match status" value="2"/>
</dbReference>
<protein>
    <submittedName>
        <fullName evidence="5">UDP-Glycosyltransferase superfamily protein</fullName>
    </submittedName>
</protein>
<dbReference type="PROSITE" id="PS51371">
    <property type="entry name" value="CBS"/>
    <property type="match status" value="1"/>
</dbReference>
<keyword evidence="6" id="KW-1185">Reference proteome</keyword>
<evidence type="ECO:0000313" key="5">
    <source>
        <dbReference type="EMBL" id="GER44837.1"/>
    </source>
</evidence>
<dbReference type="CDD" id="cd03784">
    <property type="entry name" value="GT1_Gtf-like"/>
    <property type="match status" value="2"/>
</dbReference>
<dbReference type="InterPro" id="IPR002213">
    <property type="entry name" value="UDP_glucos_trans"/>
</dbReference>
<dbReference type="Pfam" id="PF00571">
    <property type="entry name" value="CBS"/>
    <property type="match status" value="1"/>
</dbReference>
<feature type="domain" description="CBS" evidence="4">
    <location>
        <begin position="147"/>
        <end position="216"/>
    </location>
</feature>
<dbReference type="PANTHER" id="PTHR48047">
    <property type="entry name" value="GLYCOSYLTRANSFERASE"/>
    <property type="match status" value="1"/>
</dbReference>
<dbReference type="FunFam" id="3.40.50.2000:FF:000063">
    <property type="entry name" value="Glycosyltransferase"/>
    <property type="match status" value="1"/>
</dbReference>
<dbReference type="AlphaFoldDB" id="A0A5A7QK46"/>
<evidence type="ECO:0000256" key="2">
    <source>
        <dbReference type="ARBA" id="ARBA00022679"/>
    </source>
</evidence>
<dbReference type="InterPro" id="IPR046342">
    <property type="entry name" value="CBS_dom_sf"/>
</dbReference>
<dbReference type="Gene3D" id="3.40.50.2000">
    <property type="entry name" value="Glycogen Phosphorylase B"/>
    <property type="match status" value="4"/>
</dbReference>
<name>A0A5A7QK46_STRAF</name>
<evidence type="ECO:0000256" key="1">
    <source>
        <dbReference type="ARBA" id="ARBA00009995"/>
    </source>
</evidence>
<accession>A0A5A7QK46</accession>
<dbReference type="InterPro" id="IPR035595">
    <property type="entry name" value="UDP_glycos_trans_CS"/>
</dbReference>
<evidence type="ECO:0000259" key="4">
    <source>
        <dbReference type="PROSITE" id="PS51371"/>
    </source>
</evidence>
<dbReference type="PANTHER" id="PTHR48047:SF123">
    <property type="entry name" value="GLYCOSYLTRANSFERASE"/>
    <property type="match status" value="1"/>
</dbReference>
<evidence type="ECO:0000313" key="6">
    <source>
        <dbReference type="Proteomes" id="UP000325081"/>
    </source>
</evidence>
<dbReference type="SUPFAM" id="SSF54631">
    <property type="entry name" value="CBS-domain pair"/>
    <property type="match status" value="1"/>
</dbReference>
<dbReference type="Proteomes" id="UP000325081">
    <property type="component" value="Unassembled WGS sequence"/>
</dbReference>
<dbReference type="FunFam" id="3.40.50.2000:FF:000064">
    <property type="entry name" value="Glycosyltransferase"/>
    <property type="match status" value="1"/>
</dbReference>
<comment type="similarity">
    <text evidence="1">Belongs to the UDP-glycosyltransferase family.</text>
</comment>
<dbReference type="InterPro" id="IPR000644">
    <property type="entry name" value="CBS_dom"/>
</dbReference>
<organism evidence="5 6">
    <name type="scientific">Striga asiatica</name>
    <name type="common">Asiatic witchweed</name>
    <name type="synonym">Buchnera asiatica</name>
    <dbReference type="NCBI Taxonomy" id="4170"/>
    <lineage>
        <taxon>Eukaryota</taxon>
        <taxon>Viridiplantae</taxon>
        <taxon>Streptophyta</taxon>
        <taxon>Embryophyta</taxon>
        <taxon>Tracheophyta</taxon>
        <taxon>Spermatophyta</taxon>
        <taxon>Magnoliopsida</taxon>
        <taxon>eudicotyledons</taxon>
        <taxon>Gunneridae</taxon>
        <taxon>Pentapetalae</taxon>
        <taxon>asterids</taxon>
        <taxon>lamiids</taxon>
        <taxon>Lamiales</taxon>
        <taxon>Orobanchaceae</taxon>
        <taxon>Buchnereae</taxon>
        <taxon>Striga</taxon>
    </lineage>
</organism>
<keyword evidence="3" id="KW-0129">CBS domain</keyword>
<evidence type="ECO:0000256" key="3">
    <source>
        <dbReference type="PROSITE-ProRule" id="PRU00703"/>
    </source>
</evidence>
<proteinExistence type="inferred from homology"/>
<dbReference type="Gene3D" id="3.10.580.10">
    <property type="entry name" value="CBS-domain"/>
    <property type="match status" value="1"/>
</dbReference>
<dbReference type="EMBL" id="BKCP01007104">
    <property type="protein sequence ID" value="GER44837.1"/>
    <property type="molecule type" value="Genomic_DNA"/>
</dbReference>
<gene>
    <name evidence="5" type="ORF">STAS_21751</name>
</gene>
<dbReference type="PROSITE" id="PS00375">
    <property type="entry name" value="UDPGT"/>
    <property type="match status" value="2"/>
</dbReference>
<reference evidence="6" key="1">
    <citation type="journal article" date="2019" name="Curr. Biol.">
        <title>Genome Sequence of Striga asiatica Provides Insight into the Evolution of Plant Parasitism.</title>
        <authorList>
            <person name="Yoshida S."/>
            <person name="Kim S."/>
            <person name="Wafula E.K."/>
            <person name="Tanskanen J."/>
            <person name="Kim Y.M."/>
            <person name="Honaas L."/>
            <person name="Yang Z."/>
            <person name="Spallek T."/>
            <person name="Conn C.E."/>
            <person name="Ichihashi Y."/>
            <person name="Cheong K."/>
            <person name="Cui S."/>
            <person name="Der J.P."/>
            <person name="Gundlach H."/>
            <person name="Jiao Y."/>
            <person name="Hori C."/>
            <person name="Ishida J.K."/>
            <person name="Kasahara H."/>
            <person name="Kiba T."/>
            <person name="Kim M.S."/>
            <person name="Koo N."/>
            <person name="Laohavisit A."/>
            <person name="Lee Y.H."/>
            <person name="Lumba S."/>
            <person name="McCourt P."/>
            <person name="Mortimer J.C."/>
            <person name="Mutuku J.M."/>
            <person name="Nomura T."/>
            <person name="Sasaki-Sekimoto Y."/>
            <person name="Seto Y."/>
            <person name="Wang Y."/>
            <person name="Wakatake T."/>
            <person name="Sakakibara H."/>
            <person name="Demura T."/>
            <person name="Yamaguchi S."/>
            <person name="Yoneyama K."/>
            <person name="Manabe R.I."/>
            <person name="Nelson D.C."/>
            <person name="Schulman A.H."/>
            <person name="Timko M.P."/>
            <person name="dePamphilis C.W."/>
            <person name="Choi D."/>
            <person name="Shirasu K."/>
        </authorList>
    </citation>
    <scope>NUCLEOTIDE SEQUENCE [LARGE SCALE GENOMIC DNA]</scope>
    <source>
        <strain evidence="6">cv. UVA1</strain>
    </source>
</reference>
<keyword evidence="2 5" id="KW-0808">Transferase</keyword>